<organism evidence="1 2">
    <name type="scientific">Sphaerobolus stellatus (strain SS14)</name>
    <dbReference type="NCBI Taxonomy" id="990650"/>
    <lineage>
        <taxon>Eukaryota</taxon>
        <taxon>Fungi</taxon>
        <taxon>Dikarya</taxon>
        <taxon>Basidiomycota</taxon>
        <taxon>Agaricomycotina</taxon>
        <taxon>Agaricomycetes</taxon>
        <taxon>Phallomycetidae</taxon>
        <taxon>Geastrales</taxon>
        <taxon>Sphaerobolaceae</taxon>
        <taxon>Sphaerobolus</taxon>
    </lineage>
</organism>
<sequence>FKREVYHKVLHVILKSIRKRSHHGDTLECGDRIRRVLYPGFLIHSVDGEEGCSTCGTRGANANHPCPKCLAAKEELTQLSKDFAPRLQLEVRVIFEKAKKIISSTARMSLLRGFGLHFVKNTFWKINNSSPYEVYSYDIPHSFDIGEWSKHLWPLLLEVLKPLKNKISRSMRKIPRWRGLKHFSAAAEIDFADDNSFRDILKCIVPCIVQLLPSNSSLVQCIRICDILRSLAGFRVISEKHMDIYRTFLVKYEKCCKKVTQDHGKKFQYPKHHNLVHLPDDIENKGCTENYST</sequence>
<dbReference type="Proteomes" id="UP000054279">
    <property type="component" value="Unassembled WGS sequence"/>
</dbReference>
<dbReference type="InterPro" id="IPR041078">
    <property type="entry name" value="Plavaka"/>
</dbReference>
<dbReference type="AlphaFoldDB" id="A0A0C9VNL0"/>
<name>A0A0C9VNL0_SPHS4</name>
<keyword evidence="2" id="KW-1185">Reference proteome</keyword>
<proteinExistence type="predicted"/>
<evidence type="ECO:0000313" key="1">
    <source>
        <dbReference type="EMBL" id="KIJ39655.1"/>
    </source>
</evidence>
<dbReference type="OrthoDB" id="3006085at2759"/>
<gene>
    <name evidence="1" type="ORF">M422DRAFT_137561</name>
</gene>
<protein>
    <submittedName>
        <fullName evidence="1">Uncharacterized protein</fullName>
    </submittedName>
</protein>
<dbReference type="Pfam" id="PF18759">
    <property type="entry name" value="Plavaka"/>
    <property type="match status" value="1"/>
</dbReference>
<dbReference type="EMBL" id="KN837150">
    <property type="protein sequence ID" value="KIJ39655.1"/>
    <property type="molecule type" value="Genomic_DNA"/>
</dbReference>
<evidence type="ECO:0000313" key="2">
    <source>
        <dbReference type="Proteomes" id="UP000054279"/>
    </source>
</evidence>
<feature type="non-terminal residue" evidence="1">
    <location>
        <position position="293"/>
    </location>
</feature>
<dbReference type="HOGENOM" id="CLU_101637_0_0_1"/>
<feature type="non-terminal residue" evidence="1">
    <location>
        <position position="1"/>
    </location>
</feature>
<accession>A0A0C9VNL0</accession>
<reference evidence="1 2" key="1">
    <citation type="submission" date="2014-06" db="EMBL/GenBank/DDBJ databases">
        <title>Evolutionary Origins and Diversification of the Mycorrhizal Mutualists.</title>
        <authorList>
            <consortium name="DOE Joint Genome Institute"/>
            <consortium name="Mycorrhizal Genomics Consortium"/>
            <person name="Kohler A."/>
            <person name="Kuo A."/>
            <person name="Nagy L.G."/>
            <person name="Floudas D."/>
            <person name="Copeland A."/>
            <person name="Barry K.W."/>
            <person name="Cichocki N."/>
            <person name="Veneault-Fourrey C."/>
            <person name="LaButti K."/>
            <person name="Lindquist E.A."/>
            <person name="Lipzen A."/>
            <person name="Lundell T."/>
            <person name="Morin E."/>
            <person name="Murat C."/>
            <person name="Riley R."/>
            <person name="Ohm R."/>
            <person name="Sun H."/>
            <person name="Tunlid A."/>
            <person name="Henrissat B."/>
            <person name="Grigoriev I.V."/>
            <person name="Hibbett D.S."/>
            <person name="Martin F."/>
        </authorList>
    </citation>
    <scope>NUCLEOTIDE SEQUENCE [LARGE SCALE GENOMIC DNA]</scope>
    <source>
        <strain evidence="1 2">SS14</strain>
    </source>
</reference>